<keyword evidence="1" id="KW-1133">Transmembrane helix</keyword>
<reference evidence="3" key="1">
    <citation type="journal article" date="2019" name="Int. J. Syst. Evol. Microbiol.">
        <title>The Global Catalogue of Microorganisms (GCM) 10K type strain sequencing project: providing services to taxonomists for standard genome sequencing and annotation.</title>
        <authorList>
            <consortium name="The Broad Institute Genomics Platform"/>
            <consortium name="The Broad Institute Genome Sequencing Center for Infectious Disease"/>
            <person name="Wu L."/>
            <person name="Ma J."/>
        </authorList>
    </citation>
    <scope>NUCLEOTIDE SEQUENCE [LARGE SCALE GENOMIC DNA]</scope>
    <source>
        <strain evidence="3">JCM 17106</strain>
    </source>
</reference>
<dbReference type="EMBL" id="BAABCW010000003">
    <property type="protein sequence ID" value="GAA4111837.1"/>
    <property type="molecule type" value="Genomic_DNA"/>
</dbReference>
<proteinExistence type="predicted"/>
<evidence type="ECO:0000313" key="3">
    <source>
        <dbReference type="Proteomes" id="UP001500459"/>
    </source>
</evidence>
<evidence type="ECO:0000313" key="2">
    <source>
        <dbReference type="EMBL" id="GAA4111837.1"/>
    </source>
</evidence>
<sequence length="110" mass="13034">MRDDSKYLRQHLGHIILVLLTAAIFIQPIFDFSLDSQSEVEYYDTEGENDISENLENDLQNIELHPVSPLFLYIGNYYKRASFFDRDINYKGFRRKNHIPPPEHSCSFYV</sequence>
<dbReference type="RefSeq" id="WP_344925270.1">
    <property type="nucleotide sequence ID" value="NZ_BAABCW010000003.1"/>
</dbReference>
<evidence type="ECO:0000256" key="1">
    <source>
        <dbReference type="SAM" id="Phobius"/>
    </source>
</evidence>
<organism evidence="2 3">
    <name type="scientific">Aquimarina addita</name>
    <dbReference type="NCBI Taxonomy" id="870485"/>
    <lineage>
        <taxon>Bacteria</taxon>
        <taxon>Pseudomonadati</taxon>
        <taxon>Bacteroidota</taxon>
        <taxon>Flavobacteriia</taxon>
        <taxon>Flavobacteriales</taxon>
        <taxon>Flavobacteriaceae</taxon>
        <taxon>Aquimarina</taxon>
    </lineage>
</organism>
<feature type="transmembrane region" description="Helical" evidence="1">
    <location>
        <begin position="12"/>
        <end position="30"/>
    </location>
</feature>
<keyword evidence="1" id="KW-0472">Membrane</keyword>
<comment type="caution">
    <text evidence="2">The sequence shown here is derived from an EMBL/GenBank/DDBJ whole genome shotgun (WGS) entry which is preliminary data.</text>
</comment>
<name>A0ABP7XCU0_9FLAO</name>
<protein>
    <submittedName>
        <fullName evidence="2">Uncharacterized protein</fullName>
    </submittedName>
</protein>
<keyword evidence="3" id="KW-1185">Reference proteome</keyword>
<keyword evidence="1" id="KW-0812">Transmembrane</keyword>
<gene>
    <name evidence="2" type="ORF">GCM10022393_09780</name>
</gene>
<accession>A0ABP7XCU0</accession>
<dbReference type="Proteomes" id="UP001500459">
    <property type="component" value="Unassembled WGS sequence"/>
</dbReference>